<dbReference type="Pfam" id="PF00890">
    <property type="entry name" value="FAD_binding_2"/>
    <property type="match status" value="1"/>
</dbReference>
<organism evidence="6 7">
    <name type="scientific">Nocardia brasiliensis (strain ATCC 700358 / HUJEG-1)</name>
    <dbReference type="NCBI Taxonomy" id="1133849"/>
    <lineage>
        <taxon>Bacteria</taxon>
        <taxon>Bacillati</taxon>
        <taxon>Actinomycetota</taxon>
        <taxon>Actinomycetes</taxon>
        <taxon>Mycobacteriales</taxon>
        <taxon>Nocardiaceae</taxon>
        <taxon>Nocardia</taxon>
    </lineage>
</organism>
<evidence type="ECO:0000256" key="4">
    <source>
        <dbReference type="ARBA" id="ARBA00023002"/>
    </source>
</evidence>
<keyword evidence="2" id="KW-0285">Flavoprotein</keyword>
<dbReference type="InterPro" id="IPR050315">
    <property type="entry name" value="FAD-oxidoreductase_2"/>
</dbReference>
<dbReference type="InterPro" id="IPR027477">
    <property type="entry name" value="Succ_DH/fumarate_Rdtase_cat_sf"/>
</dbReference>
<evidence type="ECO:0000313" key="7">
    <source>
        <dbReference type="Proteomes" id="UP000006304"/>
    </source>
</evidence>
<keyword evidence="3" id="KW-0274">FAD</keyword>
<proteinExistence type="predicted"/>
<dbReference type="InterPro" id="IPR036188">
    <property type="entry name" value="FAD/NAD-bd_sf"/>
</dbReference>
<dbReference type="Gene3D" id="3.50.50.60">
    <property type="entry name" value="FAD/NAD(P)-binding domain"/>
    <property type="match status" value="1"/>
</dbReference>
<accession>K0EQQ4</accession>
<evidence type="ECO:0000313" key="6">
    <source>
        <dbReference type="EMBL" id="AFU02143.1"/>
    </source>
</evidence>
<dbReference type="RefSeq" id="WP_014984998.1">
    <property type="nucleotide sequence ID" value="NC_018681.1"/>
</dbReference>
<dbReference type="PRINTS" id="PR00411">
    <property type="entry name" value="PNDRDTASEI"/>
</dbReference>
<evidence type="ECO:0000256" key="1">
    <source>
        <dbReference type="ARBA" id="ARBA00001974"/>
    </source>
</evidence>
<dbReference type="PANTHER" id="PTHR43400:SF10">
    <property type="entry name" value="3-OXOSTEROID 1-DEHYDROGENASE"/>
    <property type="match status" value="1"/>
</dbReference>
<dbReference type="KEGG" id="nbr:O3I_020920"/>
<dbReference type="STRING" id="1133849.O3I_020920"/>
<feature type="domain" description="FAD-dependent oxidoreductase 2 FAD-binding" evidence="5">
    <location>
        <begin position="22"/>
        <end position="443"/>
    </location>
</feature>
<dbReference type="GO" id="GO:0008202">
    <property type="term" value="P:steroid metabolic process"/>
    <property type="evidence" value="ECO:0007669"/>
    <property type="project" value="UniProtKB-ARBA"/>
</dbReference>
<dbReference type="InterPro" id="IPR003953">
    <property type="entry name" value="FAD-dep_OxRdtase_2_FAD-bd"/>
</dbReference>
<dbReference type="AlphaFoldDB" id="K0EQQ4"/>
<dbReference type="PANTHER" id="PTHR43400">
    <property type="entry name" value="FUMARATE REDUCTASE"/>
    <property type="match status" value="1"/>
</dbReference>
<dbReference type="EMBL" id="CP003876">
    <property type="protein sequence ID" value="AFU02143.1"/>
    <property type="molecule type" value="Genomic_DNA"/>
</dbReference>
<reference evidence="6 7" key="1">
    <citation type="journal article" date="2012" name="J. Bacteriol.">
        <title>Complete genome sequence of Nocardia brasiliensis HUJEG-1.</title>
        <authorList>
            <person name="Vera-Cabrera L."/>
            <person name="Ortiz-Lopez R."/>
            <person name="Elizondo-Gonzalez R."/>
            <person name="Perez-Maya A.A."/>
            <person name="Ocampo-Candiani J."/>
        </authorList>
    </citation>
    <scope>NUCLEOTIDE SEQUENCE [LARGE SCALE GENOMIC DNA]</scope>
    <source>
        <strain evidence="7">ATCC 700358</strain>
    </source>
</reference>
<evidence type="ECO:0000259" key="5">
    <source>
        <dbReference type="Pfam" id="PF00890"/>
    </source>
</evidence>
<dbReference type="GO" id="GO:0033765">
    <property type="term" value="F:steroid dehydrogenase activity, acting on the CH-CH group of donors"/>
    <property type="evidence" value="ECO:0007669"/>
    <property type="project" value="UniProtKB-ARBA"/>
</dbReference>
<dbReference type="SUPFAM" id="SSF51905">
    <property type="entry name" value="FAD/NAD(P)-binding domain"/>
    <property type="match status" value="1"/>
</dbReference>
<dbReference type="Proteomes" id="UP000006304">
    <property type="component" value="Chromosome"/>
</dbReference>
<dbReference type="eggNOG" id="COG1053">
    <property type="taxonomic scope" value="Bacteria"/>
</dbReference>
<keyword evidence="4" id="KW-0560">Oxidoreductase</keyword>
<keyword evidence="7" id="KW-1185">Reference proteome</keyword>
<dbReference type="Gene3D" id="3.90.700.10">
    <property type="entry name" value="Succinate dehydrogenase/fumarate reductase flavoprotein, catalytic domain"/>
    <property type="match status" value="1"/>
</dbReference>
<evidence type="ECO:0000256" key="2">
    <source>
        <dbReference type="ARBA" id="ARBA00022630"/>
    </source>
</evidence>
<evidence type="ECO:0000256" key="3">
    <source>
        <dbReference type="ARBA" id="ARBA00022827"/>
    </source>
</evidence>
<name>K0EQQ4_NOCB7</name>
<dbReference type="HOGENOM" id="CLU_011398_4_4_11"/>
<protein>
    <recommendedName>
        <fullName evidence="5">FAD-dependent oxidoreductase 2 FAD-binding domain-containing protein</fullName>
    </recommendedName>
</protein>
<sequence>MAVGTELPDVAVPPADWDETADVVVVGFGIAGACAAISAAEAGARVLILERTGAAGGASALAAGHFYLGGGTPVQHATDHQDSVAAMRDYLVAVSPDPDHRKIEAYCAGSVAHLAWLEAQGLGFVRSYYSGKAVVRPGTEGLMWTGNENVAPHRDQIAPAPRGHKVNVPAERGGAEIMRVLTARVHALGIRVRYETRVEQLVLDGNRVVGACWSGGAATGAVVLAAGGFVANPGMLAAYTPLARHFLPLGVPTDDGLGIRLGQSAGAATAHMHGAFLTASFYPPAQLLHGIIVNKAGRRFVAEDSYHGRTAGAVVAQPDSTAYLIVDSNHLVWPELPMAKFVDGWDTVAKMEAALGMPVGALQETLANYNVAAADEHDPEFDKHPDWVTPLTEGPWGAFDLTPGIATYVGFTLGGLRTSVDGQVLRADDSPIGGLYAAGACASNLAQDCDGYSSGTCLGEGSFFGRRAGAHAALHSRRQEGD</sequence>
<dbReference type="SUPFAM" id="SSF56425">
    <property type="entry name" value="Succinate dehydrogenase/fumarate reductase flavoprotein, catalytic domain"/>
    <property type="match status" value="1"/>
</dbReference>
<dbReference type="NCBIfam" id="NF005508">
    <property type="entry name" value="PRK07121.1-1"/>
    <property type="match status" value="1"/>
</dbReference>
<gene>
    <name evidence="6" type="ORF">O3I_020920</name>
</gene>
<comment type="cofactor">
    <cofactor evidence="1">
        <name>FAD</name>
        <dbReference type="ChEBI" id="CHEBI:57692"/>
    </cofactor>
</comment>